<name>A0A0D6MMW7_9PROT</name>
<dbReference type="CDD" id="cd01641">
    <property type="entry name" value="Bacterial_IMPase_like_1"/>
    <property type="match status" value="1"/>
</dbReference>
<dbReference type="InterPro" id="IPR020583">
    <property type="entry name" value="Inositol_monoP_metal-BS"/>
</dbReference>
<evidence type="ECO:0000256" key="5">
    <source>
        <dbReference type="ARBA" id="ARBA00022842"/>
    </source>
</evidence>
<dbReference type="InterPro" id="IPR051090">
    <property type="entry name" value="Inositol_monoP_superfamily"/>
</dbReference>
<comment type="cofactor">
    <cofactor evidence="1 6">
        <name>Mg(2+)</name>
        <dbReference type="ChEBI" id="CHEBI:18420"/>
    </cofactor>
</comment>
<dbReference type="PROSITE" id="PS00629">
    <property type="entry name" value="IMP_1"/>
    <property type="match status" value="1"/>
</dbReference>
<dbReference type="InterPro" id="IPR000760">
    <property type="entry name" value="Inositol_monophosphatase-like"/>
</dbReference>
<feature type="binding site" evidence="6">
    <location>
        <position position="79"/>
    </location>
    <ligand>
        <name>Mg(2+)</name>
        <dbReference type="ChEBI" id="CHEBI:18420"/>
        <label>1</label>
        <note>catalytic</note>
    </ligand>
</feature>
<dbReference type="Proteomes" id="UP000032679">
    <property type="component" value="Unassembled WGS sequence"/>
</dbReference>
<dbReference type="PRINTS" id="PR00377">
    <property type="entry name" value="IMPHPHTASES"/>
</dbReference>
<dbReference type="GO" id="GO:0016791">
    <property type="term" value="F:phosphatase activity"/>
    <property type="evidence" value="ECO:0007669"/>
    <property type="project" value="UniProtKB-ARBA"/>
</dbReference>
<dbReference type="RefSeq" id="WP_148505971.1">
    <property type="nucleotide sequence ID" value="NZ_BALE01000038.1"/>
</dbReference>
<dbReference type="EMBL" id="BALE01000038">
    <property type="protein sequence ID" value="GAN55024.1"/>
    <property type="molecule type" value="Genomic_DNA"/>
</dbReference>
<comment type="caution">
    <text evidence="7">The sequence shown here is derived from an EMBL/GenBank/DDBJ whole genome shotgun (WGS) entry which is preliminary data.</text>
</comment>
<keyword evidence="5 6" id="KW-0460">Magnesium</keyword>
<dbReference type="GO" id="GO:0000105">
    <property type="term" value="P:L-histidine biosynthetic process"/>
    <property type="evidence" value="ECO:0007669"/>
    <property type="project" value="TreeGrafter"/>
</dbReference>
<keyword evidence="4" id="KW-0378">Hydrolase</keyword>
<feature type="binding site" evidence="6">
    <location>
        <position position="96"/>
    </location>
    <ligand>
        <name>Mg(2+)</name>
        <dbReference type="ChEBI" id="CHEBI:18420"/>
        <label>1</label>
        <note>catalytic</note>
    </ligand>
</feature>
<dbReference type="Gene3D" id="3.30.540.10">
    <property type="entry name" value="Fructose-1,6-Bisphosphatase, subunit A, domain 1"/>
    <property type="match status" value="1"/>
</dbReference>
<dbReference type="AlphaFoldDB" id="A0A0D6MMW7"/>
<evidence type="ECO:0000256" key="3">
    <source>
        <dbReference type="ARBA" id="ARBA00022723"/>
    </source>
</evidence>
<dbReference type="Pfam" id="PF00459">
    <property type="entry name" value="Inositol_P"/>
    <property type="match status" value="1"/>
</dbReference>
<reference evidence="7 8" key="1">
    <citation type="submission" date="2012-10" db="EMBL/GenBank/DDBJ databases">
        <title>Genome sequencing of Tanticharoenia sakaeratensis NBRC 103193.</title>
        <authorList>
            <person name="Azuma Y."/>
            <person name="Hadano H."/>
            <person name="Hirakawa H."/>
            <person name="Matsushita K."/>
        </authorList>
    </citation>
    <scope>NUCLEOTIDE SEQUENCE [LARGE SCALE GENOMIC DNA]</scope>
    <source>
        <strain evidence="7 8">NBRC 103193</strain>
    </source>
</reference>
<dbReference type="PANTHER" id="PTHR43200">
    <property type="entry name" value="PHOSPHATASE"/>
    <property type="match status" value="1"/>
</dbReference>
<dbReference type="Gene3D" id="3.40.190.80">
    <property type="match status" value="1"/>
</dbReference>
<dbReference type="GO" id="GO:0046872">
    <property type="term" value="F:metal ion binding"/>
    <property type="evidence" value="ECO:0007669"/>
    <property type="project" value="UniProtKB-KW"/>
</dbReference>
<gene>
    <name evidence="7" type="ORF">Tasa_038_005</name>
</gene>
<feature type="binding site" evidence="6">
    <location>
        <position position="223"/>
    </location>
    <ligand>
        <name>Mg(2+)</name>
        <dbReference type="ChEBI" id="CHEBI:18420"/>
        <label>1</label>
        <note>catalytic</note>
    </ligand>
</feature>
<keyword evidence="8" id="KW-1185">Reference proteome</keyword>
<organism evidence="7 8">
    <name type="scientific">Tanticharoenia sakaeratensis NBRC 103193</name>
    <dbReference type="NCBI Taxonomy" id="1231623"/>
    <lineage>
        <taxon>Bacteria</taxon>
        <taxon>Pseudomonadati</taxon>
        <taxon>Pseudomonadota</taxon>
        <taxon>Alphaproteobacteria</taxon>
        <taxon>Acetobacterales</taxon>
        <taxon>Acetobacteraceae</taxon>
        <taxon>Tanticharoenia</taxon>
    </lineage>
</organism>
<dbReference type="OrthoDB" id="9785695at2"/>
<evidence type="ECO:0000256" key="1">
    <source>
        <dbReference type="ARBA" id="ARBA00001946"/>
    </source>
</evidence>
<feature type="binding site" evidence="6">
    <location>
        <position position="99"/>
    </location>
    <ligand>
        <name>Mg(2+)</name>
        <dbReference type="ChEBI" id="CHEBI:18420"/>
        <label>1</label>
        <note>catalytic</note>
    </ligand>
</feature>
<accession>A0A0D6MMW7</accession>
<dbReference type="STRING" id="1231623.Tasa_038_005"/>
<evidence type="ECO:0000313" key="7">
    <source>
        <dbReference type="EMBL" id="GAN55024.1"/>
    </source>
</evidence>
<dbReference type="SUPFAM" id="SSF56655">
    <property type="entry name" value="Carbohydrate phosphatase"/>
    <property type="match status" value="1"/>
</dbReference>
<comment type="similarity">
    <text evidence="2">Belongs to the inositol monophosphatase superfamily.</text>
</comment>
<evidence type="ECO:0000256" key="2">
    <source>
        <dbReference type="ARBA" id="ARBA00009759"/>
    </source>
</evidence>
<protein>
    <submittedName>
        <fullName evidence="7">Inositol-1-monophosphatase</fullName>
    </submittedName>
</protein>
<feature type="binding site" evidence="6">
    <location>
        <position position="98"/>
    </location>
    <ligand>
        <name>Mg(2+)</name>
        <dbReference type="ChEBI" id="CHEBI:18420"/>
        <label>1</label>
        <note>catalytic</note>
    </ligand>
</feature>
<proteinExistence type="inferred from homology"/>
<evidence type="ECO:0000256" key="4">
    <source>
        <dbReference type="ARBA" id="ARBA00022801"/>
    </source>
</evidence>
<evidence type="ECO:0000313" key="8">
    <source>
        <dbReference type="Proteomes" id="UP000032679"/>
    </source>
</evidence>
<evidence type="ECO:0000256" key="6">
    <source>
        <dbReference type="PIRSR" id="PIRSR600760-2"/>
    </source>
</evidence>
<sequence>MPDHHPSGAVPAELLEAARAVALACADAARPIVRRYFRETIGAEMKGDDSPVTIADREAEQAMRAVITKAFPAHDLLGEEYGSGADAGSDWQWVLDPIDGTRAFITGRPTFGTLIALLHKGRPVLGVLDQPVLGERWIGIEGRRTEFSSPIGGRIGPRALRDLAAAELSCTSPDILSDDAKPRFANLGRQVRRVSWGGDCYAYGLLALGQIDVVAECTMKVWDWAALVPIVAGAGGIMTDWQGRPLDASGDGTVLALGDPALLDTAVAALAPLSSV</sequence>
<dbReference type="PANTHER" id="PTHR43200:SF6">
    <property type="entry name" value="3'(2'),5'-BISPHOSPHATE NUCLEOTIDASE"/>
    <property type="match status" value="1"/>
</dbReference>
<keyword evidence="3 6" id="KW-0479">Metal-binding</keyword>